<evidence type="ECO:0000313" key="3">
    <source>
        <dbReference type="Proteomes" id="UP000286701"/>
    </source>
</evidence>
<evidence type="ECO:0000313" key="2">
    <source>
        <dbReference type="EMBL" id="RWY47327.1"/>
    </source>
</evidence>
<feature type="non-terminal residue" evidence="2">
    <location>
        <position position="38"/>
    </location>
</feature>
<dbReference type="EMBL" id="SBIW01000028">
    <property type="protein sequence ID" value="RWY47260.1"/>
    <property type="molecule type" value="Genomic_DNA"/>
</dbReference>
<evidence type="ECO:0000313" key="1">
    <source>
        <dbReference type="EMBL" id="RWY47260.1"/>
    </source>
</evidence>
<protein>
    <submittedName>
        <fullName evidence="2">Glucosamine-6-phosphate deaminase</fullName>
    </submittedName>
</protein>
<reference evidence="2 3" key="1">
    <citation type="submission" date="2019-01" db="EMBL/GenBank/DDBJ databases">
        <title>Mucilaginibacter antarcticum sp. nov., isolated from antarctic soil.</title>
        <authorList>
            <person name="Yan Y.-Q."/>
            <person name="Du Z.-J."/>
        </authorList>
    </citation>
    <scope>NUCLEOTIDE SEQUENCE [LARGE SCALE GENOMIC DNA]</scope>
    <source>
        <strain evidence="2 3">F01003</strain>
    </source>
</reference>
<gene>
    <name evidence="2" type="ORF">EPL05_22060</name>
    <name evidence="1" type="ORF">EPL05_22505</name>
</gene>
<dbReference type="Proteomes" id="UP000286701">
    <property type="component" value="Unassembled WGS sequence"/>
</dbReference>
<accession>A0A3S3YW20</accession>
<organism evidence="2 3">
    <name type="scientific">Mucilaginibacter gilvus</name>
    <dbReference type="NCBI Taxonomy" id="2305909"/>
    <lineage>
        <taxon>Bacteria</taxon>
        <taxon>Pseudomonadati</taxon>
        <taxon>Bacteroidota</taxon>
        <taxon>Sphingobacteriia</taxon>
        <taxon>Sphingobacteriales</taxon>
        <taxon>Sphingobacteriaceae</taxon>
        <taxon>Mucilaginibacter</taxon>
    </lineage>
</organism>
<sequence>MARLNLLEETRYEKLPVSVYADQKSASLAVAARIAKLI</sequence>
<proteinExistence type="predicted"/>
<comment type="caution">
    <text evidence="2">The sequence shown here is derived from an EMBL/GenBank/DDBJ whole genome shotgun (WGS) entry which is preliminary data.</text>
</comment>
<keyword evidence="3" id="KW-1185">Reference proteome</keyword>
<dbReference type="EMBL" id="SBIW01000027">
    <property type="protein sequence ID" value="RWY47327.1"/>
    <property type="molecule type" value="Genomic_DNA"/>
</dbReference>
<name>A0A3S3YW20_9SPHI</name>
<dbReference type="AlphaFoldDB" id="A0A3S3YW20"/>